<evidence type="ECO:0000256" key="9">
    <source>
        <dbReference type="ARBA" id="ARBA00023065"/>
    </source>
</evidence>
<gene>
    <name evidence="12" type="ORF">FXN63_10135</name>
</gene>
<dbReference type="AlphaFoldDB" id="A0A5C0AWL8"/>
<proteinExistence type="inferred from homology"/>
<evidence type="ECO:0000313" key="12">
    <source>
        <dbReference type="EMBL" id="QEI06156.1"/>
    </source>
</evidence>
<dbReference type="PANTHER" id="PTHR46494">
    <property type="entry name" value="CORA FAMILY METAL ION TRANSPORTER (EUROFUNG)"/>
    <property type="match status" value="1"/>
</dbReference>
<evidence type="ECO:0000256" key="4">
    <source>
        <dbReference type="ARBA" id="ARBA00022475"/>
    </source>
</evidence>
<comment type="subcellular location">
    <subcellularLocation>
        <location evidence="1">Cell membrane</location>
        <topology evidence="1">Multi-pass membrane protein</topology>
    </subcellularLocation>
</comment>
<name>A0A5C0AWL8_9BURK</name>
<dbReference type="EMBL" id="CP043046">
    <property type="protein sequence ID" value="QEI06156.1"/>
    <property type="molecule type" value="Genomic_DNA"/>
</dbReference>
<evidence type="ECO:0000256" key="6">
    <source>
        <dbReference type="ARBA" id="ARBA00022692"/>
    </source>
</evidence>
<keyword evidence="13" id="KW-1185">Reference proteome</keyword>
<dbReference type="SUPFAM" id="SSF144083">
    <property type="entry name" value="Magnesium transport protein CorA, transmembrane region"/>
    <property type="match status" value="1"/>
</dbReference>
<feature type="transmembrane region" description="Helical" evidence="11">
    <location>
        <begin position="320"/>
        <end position="342"/>
    </location>
</feature>
<keyword evidence="10 11" id="KW-0472">Membrane</keyword>
<dbReference type="Gene3D" id="3.30.460.20">
    <property type="entry name" value="CorA soluble domain-like"/>
    <property type="match status" value="1"/>
</dbReference>
<evidence type="ECO:0000256" key="1">
    <source>
        <dbReference type="ARBA" id="ARBA00004651"/>
    </source>
</evidence>
<evidence type="ECO:0000256" key="11">
    <source>
        <dbReference type="SAM" id="Phobius"/>
    </source>
</evidence>
<dbReference type="InterPro" id="IPR002523">
    <property type="entry name" value="MgTranspt_CorA/ZnTranspt_ZntB"/>
</dbReference>
<keyword evidence="6 11" id="KW-0812">Transmembrane</keyword>
<sequence length="381" mass="41924">MSAPATPASNHSPHDLPGNAYGSDEAGLICGYIFDADAPDPARAVDSVQAAAWLATHQDPATGQDGITKNRADGAPNSAYLWLHFNLSHAQAERWLHAHAHLPDEFFETLHEGTRSTQIERINTRGDGKHRESTEDALIAVINDVHFDFDFDPAKIATLWISLGPRVVVTARTKALRSVDALRTAVRAGDAPCSTTDLLAHLLRDQADVLVNIVRGVTAQVDVIEDDLLADKRGHSPRRLGVLRRVLVRLQRLLAPEPAALFRLLQNPPPWMVESDVVTLRGSTEEFSVVLRDMGALQERIKLLQEEIAAYVNEENNRSLYVLTVVTVLALPINILAGLFGMNVGGIPLAQHEHGFWIVVNIVLAFTAIAAWATRRRRKEH</sequence>
<dbReference type="GO" id="GO:0015095">
    <property type="term" value="F:magnesium ion transmembrane transporter activity"/>
    <property type="evidence" value="ECO:0007669"/>
    <property type="project" value="TreeGrafter"/>
</dbReference>
<dbReference type="SUPFAM" id="SSF143865">
    <property type="entry name" value="CorA soluble domain-like"/>
    <property type="match status" value="1"/>
</dbReference>
<dbReference type="RefSeq" id="WP_148814539.1">
    <property type="nucleotide sequence ID" value="NZ_CP043046.1"/>
</dbReference>
<comment type="similarity">
    <text evidence="2">Belongs to the CorA metal ion transporter (MIT) (TC 1.A.35) family.</text>
</comment>
<dbReference type="OrthoDB" id="9803484at2"/>
<evidence type="ECO:0000313" key="13">
    <source>
        <dbReference type="Proteomes" id="UP000325161"/>
    </source>
</evidence>
<evidence type="ECO:0000256" key="5">
    <source>
        <dbReference type="ARBA" id="ARBA00022519"/>
    </source>
</evidence>
<dbReference type="GO" id="GO:0000287">
    <property type="term" value="F:magnesium ion binding"/>
    <property type="evidence" value="ECO:0007669"/>
    <property type="project" value="TreeGrafter"/>
</dbReference>
<dbReference type="GO" id="GO:0050897">
    <property type="term" value="F:cobalt ion binding"/>
    <property type="evidence" value="ECO:0007669"/>
    <property type="project" value="TreeGrafter"/>
</dbReference>
<organism evidence="12 13">
    <name type="scientific">Pigmentiphaga aceris</name>
    <dbReference type="NCBI Taxonomy" id="1940612"/>
    <lineage>
        <taxon>Bacteria</taxon>
        <taxon>Pseudomonadati</taxon>
        <taxon>Pseudomonadota</taxon>
        <taxon>Betaproteobacteria</taxon>
        <taxon>Burkholderiales</taxon>
        <taxon>Alcaligenaceae</taxon>
        <taxon>Pigmentiphaga</taxon>
    </lineage>
</organism>
<evidence type="ECO:0000256" key="2">
    <source>
        <dbReference type="ARBA" id="ARBA00009765"/>
    </source>
</evidence>
<keyword evidence="9" id="KW-0406">Ion transport</keyword>
<dbReference type="GO" id="GO:0005886">
    <property type="term" value="C:plasma membrane"/>
    <property type="evidence" value="ECO:0007669"/>
    <property type="project" value="UniProtKB-SubCell"/>
</dbReference>
<evidence type="ECO:0000256" key="7">
    <source>
        <dbReference type="ARBA" id="ARBA00022833"/>
    </source>
</evidence>
<keyword evidence="7" id="KW-0862">Zinc</keyword>
<keyword evidence="4" id="KW-1003">Cell membrane</keyword>
<protein>
    <submittedName>
        <fullName evidence="12">Transporter</fullName>
    </submittedName>
</protein>
<evidence type="ECO:0000256" key="3">
    <source>
        <dbReference type="ARBA" id="ARBA00022448"/>
    </source>
</evidence>
<dbReference type="Proteomes" id="UP000325161">
    <property type="component" value="Chromosome"/>
</dbReference>
<accession>A0A5C0AWL8</accession>
<dbReference type="KEGG" id="pacr:FXN63_10135"/>
<reference evidence="12 13" key="1">
    <citation type="submission" date="2019-08" db="EMBL/GenBank/DDBJ databases">
        <title>Amphibian skin-associated Pigmentiphaga: genome sequence and occurrence across geography and hosts.</title>
        <authorList>
            <person name="Bletz M.C."/>
            <person name="Bunk B."/>
            <person name="Sproeer C."/>
            <person name="Biwer P."/>
            <person name="Reiter S."/>
            <person name="Rabemananjara F.C.E."/>
            <person name="Schulz S."/>
            <person name="Overmann J."/>
            <person name="Vences M."/>
        </authorList>
    </citation>
    <scope>NUCLEOTIDE SEQUENCE [LARGE SCALE GENOMIC DNA]</scope>
    <source>
        <strain evidence="12 13">Mada1488</strain>
    </source>
</reference>
<dbReference type="InterPro" id="IPR045863">
    <property type="entry name" value="CorA_TM1_TM2"/>
</dbReference>
<keyword evidence="3" id="KW-0813">Transport</keyword>
<dbReference type="InterPro" id="IPR045861">
    <property type="entry name" value="CorA_cytoplasmic_dom"/>
</dbReference>
<evidence type="ECO:0000256" key="8">
    <source>
        <dbReference type="ARBA" id="ARBA00022989"/>
    </source>
</evidence>
<dbReference type="GO" id="GO:0015087">
    <property type="term" value="F:cobalt ion transmembrane transporter activity"/>
    <property type="evidence" value="ECO:0007669"/>
    <property type="project" value="TreeGrafter"/>
</dbReference>
<evidence type="ECO:0000256" key="10">
    <source>
        <dbReference type="ARBA" id="ARBA00023136"/>
    </source>
</evidence>
<dbReference type="Pfam" id="PF01544">
    <property type="entry name" value="CorA"/>
    <property type="match status" value="1"/>
</dbReference>
<dbReference type="PANTHER" id="PTHR46494:SF3">
    <property type="entry name" value="ZINC TRANSPORT PROTEIN ZNTB"/>
    <property type="match status" value="1"/>
</dbReference>
<feature type="transmembrane region" description="Helical" evidence="11">
    <location>
        <begin position="354"/>
        <end position="373"/>
    </location>
</feature>
<dbReference type="Gene3D" id="1.20.58.340">
    <property type="entry name" value="Magnesium transport protein CorA, transmembrane region"/>
    <property type="match status" value="2"/>
</dbReference>
<keyword evidence="8 11" id="KW-1133">Transmembrane helix</keyword>
<dbReference type="CDD" id="cd12834">
    <property type="entry name" value="ZntB_u1"/>
    <property type="match status" value="1"/>
</dbReference>
<keyword evidence="5" id="KW-0997">Cell inner membrane</keyword>